<dbReference type="EMBL" id="CAJVPL010014668">
    <property type="protein sequence ID" value="CAG8691536.1"/>
    <property type="molecule type" value="Genomic_DNA"/>
</dbReference>
<feature type="non-terminal residue" evidence="2">
    <location>
        <position position="1"/>
    </location>
</feature>
<accession>A0A9N9ER21</accession>
<protein>
    <submittedName>
        <fullName evidence="2">9661_t:CDS:1</fullName>
    </submittedName>
</protein>
<feature type="region of interest" description="Disordered" evidence="1">
    <location>
        <begin position="1"/>
        <end position="36"/>
    </location>
</feature>
<keyword evidence="3" id="KW-1185">Reference proteome</keyword>
<evidence type="ECO:0000313" key="3">
    <source>
        <dbReference type="Proteomes" id="UP000789831"/>
    </source>
</evidence>
<dbReference type="Proteomes" id="UP000789831">
    <property type="component" value="Unassembled WGS sequence"/>
</dbReference>
<proteinExistence type="predicted"/>
<gene>
    <name evidence="2" type="ORF">AGERDE_LOCUS13123</name>
</gene>
<sequence length="104" mass="10951">LRARPIPGCEGKPGGVKPEPDRGVSPTMNHHSQDSPEPYCGSTQAFVCYDVWCHKPDFEQQTGSGKERDTLGSGMIGYLSKFSGWVPGVGLPGSPGSASSVTTN</sequence>
<name>A0A9N9ER21_9GLOM</name>
<evidence type="ECO:0000313" key="2">
    <source>
        <dbReference type="EMBL" id="CAG8691536.1"/>
    </source>
</evidence>
<reference evidence="2" key="1">
    <citation type="submission" date="2021-06" db="EMBL/GenBank/DDBJ databases">
        <authorList>
            <person name="Kallberg Y."/>
            <person name="Tangrot J."/>
            <person name="Rosling A."/>
        </authorList>
    </citation>
    <scope>NUCLEOTIDE SEQUENCE</scope>
    <source>
        <strain evidence="2">MT106</strain>
    </source>
</reference>
<feature type="non-terminal residue" evidence="2">
    <location>
        <position position="104"/>
    </location>
</feature>
<dbReference type="AlphaFoldDB" id="A0A9N9ER21"/>
<evidence type="ECO:0000256" key="1">
    <source>
        <dbReference type="SAM" id="MobiDB-lite"/>
    </source>
</evidence>
<organism evidence="2 3">
    <name type="scientific">Ambispora gerdemannii</name>
    <dbReference type="NCBI Taxonomy" id="144530"/>
    <lineage>
        <taxon>Eukaryota</taxon>
        <taxon>Fungi</taxon>
        <taxon>Fungi incertae sedis</taxon>
        <taxon>Mucoromycota</taxon>
        <taxon>Glomeromycotina</taxon>
        <taxon>Glomeromycetes</taxon>
        <taxon>Archaeosporales</taxon>
        <taxon>Ambisporaceae</taxon>
        <taxon>Ambispora</taxon>
    </lineage>
</organism>
<comment type="caution">
    <text evidence="2">The sequence shown here is derived from an EMBL/GenBank/DDBJ whole genome shotgun (WGS) entry which is preliminary data.</text>
</comment>